<feature type="signal peptide" evidence="5">
    <location>
        <begin position="1"/>
        <end position="20"/>
    </location>
</feature>
<dbReference type="SUPFAM" id="SSF52833">
    <property type="entry name" value="Thioredoxin-like"/>
    <property type="match status" value="1"/>
</dbReference>
<dbReference type="AlphaFoldDB" id="A0A1I5NM47"/>
<dbReference type="STRING" id="1079859.SAMN04515674_10219"/>
<keyword evidence="4" id="KW-0676">Redox-active center</keyword>
<dbReference type="InterPro" id="IPR013766">
    <property type="entry name" value="Thioredoxin_domain"/>
</dbReference>
<feature type="domain" description="Thioredoxin" evidence="6">
    <location>
        <begin position="237"/>
        <end position="375"/>
    </location>
</feature>
<accession>A0A1I5NM47</accession>
<dbReference type="PANTHER" id="PTHR42852">
    <property type="entry name" value="THIOL:DISULFIDE INTERCHANGE PROTEIN DSBE"/>
    <property type="match status" value="1"/>
</dbReference>
<feature type="chain" id="PRO_5011544395" evidence="5">
    <location>
        <begin position="21"/>
        <end position="375"/>
    </location>
</feature>
<dbReference type="InterPro" id="IPR017937">
    <property type="entry name" value="Thioredoxin_CS"/>
</dbReference>
<evidence type="ECO:0000256" key="2">
    <source>
        <dbReference type="ARBA" id="ARBA00022748"/>
    </source>
</evidence>
<protein>
    <submittedName>
        <fullName evidence="7">Peroxiredoxin</fullName>
    </submittedName>
</protein>
<dbReference type="Pfam" id="PF00578">
    <property type="entry name" value="AhpC-TSA"/>
    <property type="match status" value="1"/>
</dbReference>
<keyword evidence="2" id="KW-0201">Cytochrome c-type biogenesis</keyword>
<dbReference type="GO" id="GO:0016209">
    <property type="term" value="F:antioxidant activity"/>
    <property type="evidence" value="ECO:0007669"/>
    <property type="project" value="InterPro"/>
</dbReference>
<dbReference type="PROSITE" id="PS00194">
    <property type="entry name" value="THIOREDOXIN_1"/>
    <property type="match status" value="1"/>
</dbReference>
<dbReference type="GO" id="GO:0016491">
    <property type="term" value="F:oxidoreductase activity"/>
    <property type="evidence" value="ECO:0007669"/>
    <property type="project" value="InterPro"/>
</dbReference>
<keyword evidence="3" id="KW-1015">Disulfide bond</keyword>
<evidence type="ECO:0000256" key="3">
    <source>
        <dbReference type="ARBA" id="ARBA00023157"/>
    </source>
</evidence>
<evidence type="ECO:0000256" key="1">
    <source>
        <dbReference type="ARBA" id="ARBA00004196"/>
    </source>
</evidence>
<organism evidence="7 8">
    <name type="scientific">Pseudarcicella hirudinis</name>
    <dbReference type="NCBI Taxonomy" id="1079859"/>
    <lineage>
        <taxon>Bacteria</taxon>
        <taxon>Pseudomonadati</taxon>
        <taxon>Bacteroidota</taxon>
        <taxon>Cytophagia</taxon>
        <taxon>Cytophagales</taxon>
        <taxon>Flectobacillaceae</taxon>
        <taxon>Pseudarcicella</taxon>
    </lineage>
</organism>
<dbReference type="InterPro" id="IPR050553">
    <property type="entry name" value="Thioredoxin_ResA/DsbE_sf"/>
</dbReference>
<gene>
    <name evidence="7" type="ORF">SAMN04515674_10219</name>
</gene>
<dbReference type="RefSeq" id="WP_092012099.1">
    <property type="nucleotide sequence ID" value="NZ_FOXH01000002.1"/>
</dbReference>
<evidence type="ECO:0000313" key="7">
    <source>
        <dbReference type="EMBL" id="SFP22873.1"/>
    </source>
</evidence>
<dbReference type="PROSITE" id="PS51352">
    <property type="entry name" value="THIOREDOXIN_2"/>
    <property type="match status" value="1"/>
</dbReference>
<evidence type="ECO:0000256" key="5">
    <source>
        <dbReference type="SAM" id="SignalP"/>
    </source>
</evidence>
<dbReference type="CDD" id="cd02966">
    <property type="entry name" value="TlpA_like_family"/>
    <property type="match status" value="1"/>
</dbReference>
<reference evidence="7 8" key="1">
    <citation type="submission" date="2016-10" db="EMBL/GenBank/DDBJ databases">
        <authorList>
            <person name="de Groot N.N."/>
        </authorList>
    </citation>
    <scope>NUCLEOTIDE SEQUENCE [LARGE SCALE GENOMIC DNA]</scope>
    <source>
        <strain evidence="8">E92,LMG 26720,CCM 7988</strain>
    </source>
</reference>
<evidence type="ECO:0000256" key="4">
    <source>
        <dbReference type="ARBA" id="ARBA00023284"/>
    </source>
</evidence>
<dbReference type="GO" id="GO:0017004">
    <property type="term" value="P:cytochrome complex assembly"/>
    <property type="evidence" value="ECO:0007669"/>
    <property type="project" value="UniProtKB-KW"/>
</dbReference>
<comment type="subcellular location">
    <subcellularLocation>
        <location evidence="1">Cell envelope</location>
    </subcellularLocation>
</comment>
<dbReference type="GO" id="GO:0030313">
    <property type="term" value="C:cell envelope"/>
    <property type="evidence" value="ECO:0007669"/>
    <property type="project" value="UniProtKB-SubCell"/>
</dbReference>
<evidence type="ECO:0000259" key="6">
    <source>
        <dbReference type="PROSITE" id="PS51352"/>
    </source>
</evidence>
<dbReference type="InterPro" id="IPR025380">
    <property type="entry name" value="DUF4369"/>
</dbReference>
<name>A0A1I5NM47_9BACT</name>
<proteinExistence type="predicted"/>
<dbReference type="OrthoDB" id="6399635at2"/>
<dbReference type="InterPro" id="IPR000866">
    <property type="entry name" value="AhpC/TSA"/>
</dbReference>
<dbReference type="Gene3D" id="3.40.30.10">
    <property type="entry name" value="Glutaredoxin"/>
    <property type="match status" value="1"/>
</dbReference>
<dbReference type="InterPro" id="IPR036249">
    <property type="entry name" value="Thioredoxin-like_sf"/>
</dbReference>
<keyword evidence="8" id="KW-1185">Reference proteome</keyword>
<keyword evidence="5" id="KW-0732">Signal</keyword>
<dbReference type="PANTHER" id="PTHR42852:SF6">
    <property type="entry name" value="THIOL:DISULFIDE INTERCHANGE PROTEIN DSBE"/>
    <property type="match status" value="1"/>
</dbReference>
<sequence>MKKLSLTLCLTALSIGTIFAQGKPVKQETYNLSGKIEGLTNQKIYLSNYDGKKVHVDSLTSTDGKFAFKGVLDHPSVYNIYLTQRDRLSVFVQSGSITVTTYKDSVSKGIVKGSALHEKWMVHRKEMEAAYALMSKADKMYQEFSGKGKKKPADSLEREKAAHKVFMAGEAYADSVCNHFISTNPNSIISAFIINSYYMRPGSEEKMMKYYNSLSAEVKASFFGKEIKSLSDKLAVVDTGKMAPDFSMADTTGKSIRLSSLKGKYVLVDFWASWCGPCRKENPNVVKAYNEYRDKGFEIIGVSLDNKKEAWLKAINADKLTWIHVSDLKGWQNDAAKLYAVSAVPMNFLLDKNGKIIGKNLRSEELHKKLSEVVR</sequence>
<dbReference type="Proteomes" id="UP000199306">
    <property type="component" value="Unassembled WGS sequence"/>
</dbReference>
<dbReference type="EMBL" id="FOXH01000002">
    <property type="protein sequence ID" value="SFP22873.1"/>
    <property type="molecule type" value="Genomic_DNA"/>
</dbReference>
<evidence type="ECO:0000313" key="8">
    <source>
        <dbReference type="Proteomes" id="UP000199306"/>
    </source>
</evidence>
<dbReference type="Pfam" id="PF14289">
    <property type="entry name" value="DUF4369"/>
    <property type="match status" value="1"/>
</dbReference>